<dbReference type="RefSeq" id="WP_344114769.1">
    <property type="nucleotide sequence ID" value="NZ_BAAANE010000009.1"/>
</dbReference>
<proteinExistence type="predicted"/>
<evidence type="ECO:0000313" key="4">
    <source>
        <dbReference type="Proteomes" id="UP001501319"/>
    </source>
</evidence>
<dbReference type="InterPro" id="IPR021787">
    <property type="entry name" value="DUF3352"/>
</dbReference>
<gene>
    <name evidence="3" type="ORF">GCM10009744_52810</name>
</gene>
<evidence type="ECO:0000256" key="2">
    <source>
        <dbReference type="SAM" id="Phobius"/>
    </source>
</evidence>
<feature type="transmembrane region" description="Helical" evidence="2">
    <location>
        <begin position="180"/>
        <end position="202"/>
    </location>
</feature>
<keyword evidence="4" id="KW-1185">Reference proteome</keyword>
<comment type="caution">
    <text evidence="3">The sequence shown here is derived from an EMBL/GenBank/DDBJ whole genome shotgun (WGS) entry which is preliminary data.</text>
</comment>
<organism evidence="3 4">
    <name type="scientific">Kribbella alba</name>
    <dbReference type="NCBI Taxonomy" id="190197"/>
    <lineage>
        <taxon>Bacteria</taxon>
        <taxon>Bacillati</taxon>
        <taxon>Actinomycetota</taxon>
        <taxon>Actinomycetes</taxon>
        <taxon>Propionibacteriales</taxon>
        <taxon>Kribbellaceae</taxon>
        <taxon>Kribbella</taxon>
    </lineage>
</organism>
<keyword evidence="2" id="KW-0812">Transmembrane</keyword>
<feature type="compositionally biased region" description="Polar residues" evidence="1">
    <location>
        <begin position="1"/>
        <end position="12"/>
    </location>
</feature>
<evidence type="ECO:0008006" key="5">
    <source>
        <dbReference type="Google" id="ProtNLM"/>
    </source>
</evidence>
<evidence type="ECO:0000256" key="1">
    <source>
        <dbReference type="SAM" id="MobiDB-lite"/>
    </source>
</evidence>
<dbReference type="Proteomes" id="UP001501319">
    <property type="component" value="Unassembled WGS sequence"/>
</dbReference>
<protein>
    <recommendedName>
        <fullName evidence="5">DUF3352 domain-containing protein</fullName>
    </recommendedName>
</protein>
<accession>A0ABP4RLI7</accession>
<name>A0ABP4RLI7_9ACTN</name>
<feature type="compositionally biased region" description="Gly residues" evidence="1">
    <location>
        <begin position="144"/>
        <end position="157"/>
    </location>
</feature>
<feature type="region of interest" description="Disordered" evidence="1">
    <location>
        <begin position="1"/>
        <end position="166"/>
    </location>
</feature>
<sequence length="650" mass="67762">MSDQTNPPNSQHRPGAAGGPQGPYTGPPQNHPNPYAGPQGPGNPAQPQPGQYLPPQQHPSHGPGQLNQPGPGNQQGPSYGPGAGDQPGPGALWPQAGQPGSPDYPQQGSQYGPGAGGSQYGPGAGQPQYDGGHGQHGAGQPPYGAGGGQGQYGGGQPPYGAGYPLAQEWEPEPKKRRGKLIPLVAVLAVLAVVSGGAVFAYARLNGGDQPAAVLPGSAVAYAQIDLNPSAGQKVAALRFLMKFPSAKEQIGLTSDKDDLRLKLFELIKKDAGDNLADVDFDKDIKPWLGDRAGIAALPGQDKPEVVVAVQVKNEDEATKGIDKLFAGEQDKPKRAFAKGYVLLSDQQAPVDAAVAASRKDSLQDNAKFHKDMSALGEQGFASFWADTKGLGLASGNRLTDEQRAALPEGSAAAALRFDSQYVELKGVVHGDRSLKVSNSEAGDVVAKLPDTTAGALALSDGSNLVSTIWAQLEKSTGTAGINLGELTKNFTDEYGLVLPDDLKPLLGKNLAISIDKETANGPKVAARMETDPAKAEEVVKKVTDLIRTRSPVNVPIEQAKDEDTLVISTQQGYAEEVLKGGNLGQSENFKQAIPDSKGAVMVGYVDFEAAASLSDRLTSDKDYTALRSAGYTVRAANDGEADFTLRVVAK</sequence>
<reference evidence="4" key="1">
    <citation type="journal article" date="2019" name="Int. J. Syst. Evol. Microbiol.">
        <title>The Global Catalogue of Microorganisms (GCM) 10K type strain sequencing project: providing services to taxonomists for standard genome sequencing and annotation.</title>
        <authorList>
            <consortium name="The Broad Institute Genomics Platform"/>
            <consortium name="The Broad Institute Genome Sequencing Center for Infectious Disease"/>
            <person name="Wu L."/>
            <person name="Ma J."/>
        </authorList>
    </citation>
    <scope>NUCLEOTIDE SEQUENCE [LARGE SCALE GENOMIC DNA]</scope>
    <source>
        <strain evidence="4">JCM 14306</strain>
    </source>
</reference>
<dbReference type="EMBL" id="BAAANE010000009">
    <property type="protein sequence ID" value="GAA1654053.1"/>
    <property type="molecule type" value="Genomic_DNA"/>
</dbReference>
<feature type="compositionally biased region" description="Gly residues" evidence="1">
    <location>
        <begin position="111"/>
        <end position="124"/>
    </location>
</feature>
<keyword evidence="2" id="KW-0472">Membrane</keyword>
<keyword evidence="2" id="KW-1133">Transmembrane helix</keyword>
<feature type="compositionally biased region" description="Low complexity" evidence="1">
    <location>
        <begin position="32"/>
        <end position="78"/>
    </location>
</feature>
<evidence type="ECO:0000313" key="3">
    <source>
        <dbReference type="EMBL" id="GAA1654053.1"/>
    </source>
</evidence>
<dbReference type="Pfam" id="PF11832">
    <property type="entry name" value="DUF3352"/>
    <property type="match status" value="1"/>
</dbReference>